<dbReference type="GeneTree" id="ENSGT00390000003488"/>
<dbReference type="GO" id="GO:0042110">
    <property type="term" value="P:T cell activation"/>
    <property type="evidence" value="ECO:0007669"/>
    <property type="project" value="Ensembl"/>
</dbReference>
<dbReference type="GO" id="GO:0045087">
    <property type="term" value="P:innate immune response"/>
    <property type="evidence" value="ECO:0007669"/>
    <property type="project" value="UniProtKB-KW"/>
</dbReference>
<sequence>MGRARRGRKSWWDPSWGTFPPAVLQPPSGCKAGRGGSEAPAEPRSSAKMEAFSSRNLALQAEKKLLSRMASKSTVAMFIDETSGAVLDELYRISKEHTQDRVASQKVIKDLVKVAVKVSVLFRNNRFSEAELAVAEDFKRKLRQGAMTAVSFHQVAFTFEQAVLGRLLEECRDLLLRLVEKHLTPKSHGRIRHVFDHFADAELLGRLYSPGSPFEPHLERVCQGLNQLMDQGKL</sequence>
<gene>
    <name evidence="5" type="primary">TNFAIP8L2</name>
</gene>
<dbReference type="AlphaFoldDB" id="A0A8C6X548"/>
<dbReference type="Proteomes" id="UP000694559">
    <property type="component" value="Unplaced"/>
</dbReference>
<dbReference type="OMA" id="IRRVFDH"/>
<evidence type="ECO:0000313" key="6">
    <source>
        <dbReference type="Proteomes" id="UP000694559"/>
    </source>
</evidence>
<dbReference type="Pfam" id="PF05527">
    <property type="entry name" value="TNFAIP8"/>
    <property type="match status" value="1"/>
</dbReference>
<dbReference type="GO" id="GO:0050728">
    <property type="term" value="P:negative regulation of inflammatory response"/>
    <property type="evidence" value="ECO:0007669"/>
    <property type="project" value="Ensembl"/>
</dbReference>
<dbReference type="PANTHER" id="PTHR12757:SF4">
    <property type="entry name" value="TUMOR NECROSIS FACTOR ALPHA-INDUCED PROTEIN 8-LIKE PROTEIN 2"/>
    <property type="match status" value="1"/>
</dbReference>
<protein>
    <submittedName>
        <fullName evidence="5">TNF alpha induced protein 8 like 2</fullName>
    </submittedName>
</protein>
<reference evidence="5" key="2">
    <citation type="submission" date="2025-09" db="UniProtKB">
        <authorList>
            <consortium name="Ensembl"/>
        </authorList>
    </citation>
    <scope>IDENTIFICATION</scope>
</reference>
<evidence type="ECO:0000313" key="5">
    <source>
        <dbReference type="Ensembl" id="ENSNNAP00000009119.1"/>
    </source>
</evidence>
<evidence type="ECO:0000256" key="2">
    <source>
        <dbReference type="ARBA" id="ARBA00022859"/>
    </source>
</evidence>
<accession>A0A8C6X548</accession>
<name>A0A8C6X548_NAJNA</name>
<dbReference type="InterPro" id="IPR038355">
    <property type="entry name" value="TNFAIP8_sf"/>
</dbReference>
<dbReference type="Gene3D" id="1.20.1440.160">
    <property type="entry name" value="Tumor necrosis factor alpha-induced protein 8-like"/>
    <property type="match status" value="1"/>
</dbReference>
<dbReference type="PANTHER" id="PTHR12757">
    <property type="entry name" value="TUMOR NECROSIS FACTOR INDUCED PROTEIN"/>
    <property type="match status" value="1"/>
</dbReference>
<reference evidence="5" key="1">
    <citation type="submission" date="2025-08" db="UniProtKB">
        <authorList>
            <consortium name="Ensembl"/>
        </authorList>
    </citation>
    <scope>IDENTIFICATION</scope>
</reference>
<proteinExistence type="inferred from homology"/>
<keyword evidence="1" id="KW-0399">Innate immunity</keyword>
<dbReference type="GO" id="GO:0005737">
    <property type="term" value="C:cytoplasm"/>
    <property type="evidence" value="ECO:0007669"/>
    <property type="project" value="Ensembl"/>
</dbReference>
<evidence type="ECO:0000256" key="3">
    <source>
        <dbReference type="ARBA" id="ARBA00038062"/>
    </source>
</evidence>
<dbReference type="FunFam" id="1.20.1440.160:FF:000001">
    <property type="entry name" value="Tumor necrosis factor alpha-induced protein 8-like 1"/>
    <property type="match status" value="1"/>
</dbReference>
<evidence type="ECO:0000256" key="4">
    <source>
        <dbReference type="SAM" id="MobiDB-lite"/>
    </source>
</evidence>
<dbReference type="GO" id="GO:0050868">
    <property type="term" value="P:negative regulation of T cell activation"/>
    <property type="evidence" value="ECO:0007669"/>
    <property type="project" value="Ensembl"/>
</dbReference>
<dbReference type="OrthoDB" id="10055976at2759"/>
<dbReference type="GO" id="GO:0042981">
    <property type="term" value="P:regulation of apoptotic process"/>
    <property type="evidence" value="ECO:0007669"/>
    <property type="project" value="InterPro"/>
</dbReference>
<keyword evidence="2" id="KW-0391">Immunity</keyword>
<dbReference type="InterPro" id="IPR008477">
    <property type="entry name" value="TNFAIP8-like"/>
</dbReference>
<dbReference type="Ensembl" id="ENSNNAT00000009567.1">
    <property type="protein sequence ID" value="ENSNNAP00000009119.1"/>
    <property type="gene ID" value="ENSNNAG00000006149.1"/>
</dbReference>
<comment type="similarity">
    <text evidence="3">Belongs to the TNFAIP8 family. TNFAIP8L2 subfamily.</text>
</comment>
<feature type="region of interest" description="Disordered" evidence="4">
    <location>
        <begin position="1"/>
        <end position="47"/>
    </location>
</feature>
<keyword evidence="6" id="KW-1185">Reference proteome</keyword>
<organism evidence="5 6">
    <name type="scientific">Naja naja</name>
    <name type="common">Indian cobra</name>
    <dbReference type="NCBI Taxonomy" id="35670"/>
    <lineage>
        <taxon>Eukaryota</taxon>
        <taxon>Metazoa</taxon>
        <taxon>Chordata</taxon>
        <taxon>Craniata</taxon>
        <taxon>Vertebrata</taxon>
        <taxon>Euteleostomi</taxon>
        <taxon>Lepidosauria</taxon>
        <taxon>Squamata</taxon>
        <taxon>Bifurcata</taxon>
        <taxon>Unidentata</taxon>
        <taxon>Episquamata</taxon>
        <taxon>Toxicofera</taxon>
        <taxon>Serpentes</taxon>
        <taxon>Colubroidea</taxon>
        <taxon>Elapidae</taxon>
        <taxon>Elapinae</taxon>
        <taxon>Naja</taxon>
    </lineage>
</organism>
<evidence type="ECO:0000256" key="1">
    <source>
        <dbReference type="ARBA" id="ARBA00022588"/>
    </source>
</evidence>